<reference evidence="6" key="2">
    <citation type="submission" date="2021-05" db="EMBL/GenBank/DDBJ databases">
        <title>Protein family content uncovers lineage relationships and bacterial pathway maintenance mechanisms in DPANN archaea.</title>
        <authorList>
            <person name="Castelle C.J."/>
            <person name="Meheust R."/>
            <person name="Jaffe A.L."/>
            <person name="Seitz K."/>
            <person name="Gong X."/>
            <person name="Baker B.J."/>
            <person name="Banfield J.F."/>
        </authorList>
    </citation>
    <scope>NUCLEOTIDE SEQUENCE</scope>
    <source>
        <strain evidence="6">RIFCSPHIGHO2_01_FULL_AR10_44_11</strain>
    </source>
</reference>
<evidence type="ECO:0000256" key="1">
    <source>
        <dbReference type="ARBA" id="ARBA00008672"/>
    </source>
</evidence>
<organism evidence="6 7">
    <name type="scientific">Candidatus Iainarchaeum sp</name>
    <dbReference type="NCBI Taxonomy" id="3101447"/>
    <lineage>
        <taxon>Archaea</taxon>
        <taxon>Candidatus Iainarchaeota</taxon>
        <taxon>Candidatus Iainarchaeia</taxon>
        <taxon>Candidatus Iainarchaeales</taxon>
        <taxon>Candidatus Iainarchaeaceae</taxon>
        <taxon>Candidatus Iainarchaeum</taxon>
    </lineage>
</organism>
<evidence type="ECO:0000256" key="5">
    <source>
        <dbReference type="ARBA" id="ARBA00035383"/>
    </source>
</evidence>
<comment type="caution">
    <text evidence="6">The sequence shown here is derived from an EMBL/GenBank/DDBJ whole genome shotgun (WGS) entry which is preliminary data.</text>
</comment>
<dbReference type="InterPro" id="IPR002674">
    <property type="entry name" value="Ribosomal_eL43"/>
</dbReference>
<dbReference type="InterPro" id="IPR011332">
    <property type="entry name" value="Ribosomal_zn-bd"/>
</dbReference>
<reference evidence="6" key="1">
    <citation type="submission" date="2021-03" db="EMBL/GenBank/DDBJ databases">
        <authorList>
            <person name="Jaffe A."/>
        </authorList>
    </citation>
    <scope>NUCLEOTIDE SEQUENCE</scope>
    <source>
        <strain evidence="6">RIFCSPHIGHO2_01_FULL_AR10_44_11</strain>
    </source>
</reference>
<dbReference type="Gene3D" id="2.20.25.30">
    <property type="match status" value="1"/>
</dbReference>
<sequence>MGHTKKVSTAGRYGARYGTGIRKRIIKIEKK</sequence>
<proteinExistence type="inferred from homology"/>
<feature type="non-terminal residue" evidence="6">
    <location>
        <position position="31"/>
    </location>
</feature>
<dbReference type="GO" id="GO:0003723">
    <property type="term" value="F:RNA binding"/>
    <property type="evidence" value="ECO:0007669"/>
    <property type="project" value="UniProtKB-KW"/>
</dbReference>
<dbReference type="GO" id="GO:0005840">
    <property type="term" value="C:ribosome"/>
    <property type="evidence" value="ECO:0007669"/>
    <property type="project" value="UniProtKB-KW"/>
</dbReference>
<accession>A0A8T4KQ94</accession>
<keyword evidence="2" id="KW-0694">RNA-binding</keyword>
<protein>
    <recommendedName>
        <fullName evidence="5">50S ribosomal protein L37Ae</fullName>
    </recommendedName>
</protein>
<dbReference type="SUPFAM" id="SSF57829">
    <property type="entry name" value="Zn-binding ribosomal proteins"/>
    <property type="match status" value="1"/>
</dbReference>
<evidence type="ECO:0000256" key="2">
    <source>
        <dbReference type="ARBA" id="ARBA00022884"/>
    </source>
</evidence>
<evidence type="ECO:0000313" key="7">
    <source>
        <dbReference type="Proteomes" id="UP000677687"/>
    </source>
</evidence>
<evidence type="ECO:0000256" key="4">
    <source>
        <dbReference type="ARBA" id="ARBA00023274"/>
    </source>
</evidence>
<dbReference type="EMBL" id="JAGVWD010000019">
    <property type="protein sequence ID" value="MBS3057288.1"/>
    <property type="molecule type" value="Genomic_DNA"/>
</dbReference>
<evidence type="ECO:0000313" key="6">
    <source>
        <dbReference type="EMBL" id="MBS3057288.1"/>
    </source>
</evidence>
<comment type="similarity">
    <text evidence="1">Belongs to the eukaryotic ribosomal protein eL43 family.</text>
</comment>
<dbReference type="GO" id="GO:1990904">
    <property type="term" value="C:ribonucleoprotein complex"/>
    <property type="evidence" value="ECO:0007669"/>
    <property type="project" value="UniProtKB-KW"/>
</dbReference>
<dbReference type="Pfam" id="PF01780">
    <property type="entry name" value="Ribosomal_L37ae"/>
    <property type="match status" value="1"/>
</dbReference>
<evidence type="ECO:0000256" key="3">
    <source>
        <dbReference type="ARBA" id="ARBA00022980"/>
    </source>
</evidence>
<keyword evidence="3 6" id="KW-0689">Ribosomal protein</keyword>
<dbReference type="Proteomes" id="UP000677687">
    <property type="component" value="Unassembled WGS sequence"/>
</dbReference>
<keyword evidence="4" id="KW-0687">Ribonucleoprotein</keyword>
<dbReference type="GO" id="GO:0006412">
    <property type="term" value="P:translation"/>
    <property type="evidence" value="ECO:0007669"/>
    <property type="project" value="InterPro"/>
</dbReference>
<dbReference type="AlphaFoldDB" id="A0A8T4KQ94"/>
<name>A0A8T4KQ94_9ARCH</name>
<dbReference type="InterPro" id="IPR011331">
    <property type="entry name" value="Ribosomal_eL37/eL43"/>
</dbReference>
<gene>
    <name evidence="6" type="ORF">J4415_01515</name>
</gene>
<dbReference type="GO" id="GO:0003735">
    <property type="term" value="F:structural constituent of ribosome"/>
    <property type="evidence" value="ECO:0007669"/>
    <property type="project" value="InterPro"/>
</dbReference>